<sequence length="92" mass="9592">MPSVVIFTLVLATSAICTVHMQGIPESSDPNCNKTGDANYVYTACTFTCEGDEIIVLQSNEKCYLPGGKGASPSKNSNGATGKCVDGKCIPK</sequence>
<evidence type="ECO:0000313" key="2">
    <source>
        <dbReference type="EMBL" id="MAA15623.1"/>
    </source>
</evidence>
<keyword evidence="1" id="KW-0732">Signal</keyword>
<protein>
    <submittedName>
        <fullName evidence="2">Mucin</fullName>
    </submittedName>
</protein>
<accession>A0A224YN21</accession>
<name>A0A224YN21_9ACAR</name>
<evidence type="ECO:0000256" key="1">
    <source>
        <dbReference type="SAM" id="SignalP"/>
    </source>
</evidence>
<dbReference type="AlphaFoldDB" id="A0A224YN21"/>
<feature type="chain" id="PRO_5012759192" evidence="1">
    <location>
        <begin position="22"/>
        <end position="92"/>
    </location>
</feature>
<feature type="signal peptide" evidence="1">
    <location>
        <begin position="1"/>
        <end position="21"/>
    </location>
</feature>
<reference evidence="2" key="1">
    <citation type="journal article" date="2017" name="Parasit. Vectors">
        <title>Sialotranscriptomics of Rhipicephalus zambeziensis reveals intricate expression profiles of secretory proteins and suggests tight temporal transcriptional regulation during blood-feeding.</title>
        <authorList>
            <person name="de Castro M.H."/>
            <person name="de Klerk D."/>
            <person name="Pienaar R."/>
            <person name="Rees D.J.G."/>
            <person name="Mans B.J."/>
        </authorList>
    </citation>
    <scope>NUCLEOTIDE SEQUENCE</scope>
    <source>
        <tissue evidence="2">Salivary glands</tissue>
    </source>
</reference>
<organism evidence="2">
    <name type="scientific">Rhipicephalus zambeziensis</name>
    <dbReference type="NCBI Taxonomy" id="60191"/>
    <lineage>
        <taxon>Eukaryota</taxon>
        <taxon>Metazoa</taxon>
        <taxon>Ecdysozoa</taxon>
        <taxon>Arthropoda</taxon>
        <taxon>Chelicerata</taxon>
        <taxon>Arachnida</taxon>
        <taxon>Acari</taxon>
        <taxon>Parasitiformes</taxon>
        <taxon>Ixodida</taxon>
        <taxon>Ixodoidea</taxon>
        <taxon>Ixodidae</taxon>
        <taxon>Rhipicephalinae</taxon>
        <taxon>Rhipicephalus</taxon>
        <taxon>Rhipicephalus</taxon>
    </lineage>
</organism>
<dbReference type="EMBL" id="GFPF01004477">
    <property type="protein sequence ID" value="MAA15623.1"/>
    <property type="molecule type" value="Transcribed_RNA"/>
</dbReference>
<proteinExistence type="predicted"/>